<dbReference type="EMBL" id="CADEBD010000344">
    <property type="protein sequence ID" value="CAB3248849.1"/>
    <property type="molecule type" value="Genomic_DNA"/>
</dbReference>
<keyword evidence="9 13" id="KW-0472">Membrane</keyword>
<comment type="caution">
    <text evidence="15">The sequence shown here is derived from an EMBL/GenBank/DDBJ whole genome shotgun (WGS) entry which is preliminary data.</text>
</comment>
<keyword evidence="5 12" id="KW-0812">Transmembrane</keyword>
<gene>
    <name evidence="15" type="ORF">APLA_LOCUS12549</name>
</gene>
<evidence type="ECO:0000256" key="2">
    <source>
        <dbReference type="ARBA" id="ARBA00007193"/>
    </source>
</evidence>
<dbReference type="OrthoDB" id="10253254at2759"/>
<evidence type="ECO:0000256" key="7">
    <source>
        <dbReference type="ARBA" id="ARBA00023053"/>
    </source>
</evidence>
<dbReference type="GO" id="GO:0015280">
    <property type="term" value="F:ligand-gated sodium channel activity"/>
    <property type="evidence" value="ECO:0007669"/>
    <property type="project" value="TreeGrafter"/>
</dbReference>
<dbReference type="Proteomes" id="UP000494256">
    <property type="component" value="Unassembled WGS sequence"/>
</dbReference>
<dbReference type="InterPro" id="IPR001873">
    <property type="entry name" value="ENaC"/>
</dbReference>
<evidence type="ECO:0000256" key="14">
    <source>
        <dbReference type="SAM" id="SignalP"/>
    </source>
</evidence>
<evidence type="ECO:0000256" key="12">
    <source>
        <dbReference type="RuleBase" id="RU000679"/>
    </source>
</evidence>
<keyword evidence="8 12" id="KW-0406">Ion transport</keyword>
<feature type="chain" id="PRO_5035725501" description="Sodium channel protein Nach" evidence="14">
    <location>
        <begin position="17"/>
        <end position="693"/>
    </location>
</feature>
<keyword evidence="11 12" id="KW-0407">Ion channel</keyword>
<dbReference type="GO" id="GO:0005886">
    <property type="term" value="C:plasma membrane"/>
    <property type="evidence" value="ECO:0007669"/>
    <property type="project" value="TreeGrafter"/>
</dbReference>
<keyword evidence="4 12" id="KW-0894">Sodium channel</keyword>
<dbReference type="PRINTS" id="PR01078">
    <property type="entry name" value="AMINACHANNEL"/>
</dbReference>
<evidence type="ECO:0000256" key="13">
    <source>
        <dbReference type="SAM" id="Phobius"/>
    </source>
</evidence>
<evidence type="ECO:0000256" key="6">
    <source>
        <dbReference type="ARBA" id="ARBA00022989"/>
    </source>
</evidence>
<evidence type="ECO:0000256" key="5">
    <source>
        <dbReference type="ARBA" id="ARBA00022692"/>
    </source>
</evidence>
<feature type="signal peptide" evidence="14">
    <location>
        <begin position="1"/>
        <end position="16"/>
    </location>
</feature>
<evidence type="ECO:0000256" key="10">
    <source>
        <dbReference type="ARBA" id="ARBA00023201"/>
    </source>
</evidence>
<dbReference type="AlphaFoldDB" id="A0A8S1AHX1"/>
<keyword evidence="7" id="KW-0915">Sodium</keyword>
<organism evidence="15 16">
    <name type="scientific">Arctia plantaginis</name>
    <name type="common">Wood tiger moth</name>
    <name type="synonym">Phalaena plantaginis</name>
    <dbReference type="NCBI Taxonomy" id="874455"/>
    <lineage>
        <taxon>Eukaryota</taxon>
        <taxon>Metazoa</taxon>
        <taxon>Ecdysozoa</taxon>
        <taxon>Arthropoda</taxon>
        <taxon>Hexapoda</taxon>
        <taxon>Insecta</taxon>
        <taxon>Pterygota</taxon>
        <taxon>Neoptera</taxon>
        <taxon>Endopterygota</taxon>
        <taxon>Lepidoptera</taxon>
        <taxon>Glossata</taxon>
        <taxon>Ditrysia</taxon>
        <taxon>Noctuoidea</taxon>
        <taxon>Erebidae</taxon>
        <taxon>Arctiinae</taxon>
        <taxon>Arctia</taxon>
    </lineage>
</organism>
<sequence length="693" mass="80565">MITLTMLSFTVTYLLYWRFDQMPTHVTIENQFEPIVNLPYPTITLCPSNQMTKSSVEFFNRKGNLTIDLKSILPTLLGFYELVDNINDYDLDKLQKSFDLNRFTVMLTDWTEYPFDYESYLVDTNAESYLFLRATDTYCSSDVQLLPVSSRECLFDDERKLPFFWYYHDSDCELMCQVLAVKDSCDCWLFFLPFLGIDNTCKATHIPCIMNVKKNMYLWLNSEQCHCPRNCVSRKYHADVTVGNFRALPYMIDSQNHLCFWALSSIIGMSLSGYITWLLYCRFLETPTQITIESQFDSLKNMPYPTITLCSPTQNSVSSVKYFNKSLVDGELTINLEDTLPQLRGFYEFVSELNEGDLMQLQNVLELNRFTIPEVMAKTSQSCERFLKRCVFENKLYDCKELFQPIITSYGYCCAFNSKYYFDGKRITLNPLFKNHTINIVGFLSSLIVISDFEPDEVMVTDVSEFPADSESLLVEPNGEAVLLLRVIFTYCSEDVRALPSWSRECNFENEQRLPFFRYYRNSDCYHSCHIDAVRKACHCELFFVPNFNVQHTCKLTHISCIMGIKRNMSSWIMPDQCICPRDCEFRKYSVDLTLGNFDAIPYLIKPYLINTGLTLNESTTILNFVFPSPVYVKQKQETVLSIIILLSNLGGVFGLFLGCSGISLLEINFYIYKGIKRHIFAAREKRRNRVDS</sequence>
<evidence type="ECO:0000256" key="9">
    <source>
        <dbReference type="ARBA" id="ARBA00023136"/>
    </source>
</evidence>
<evidence type="ECO:0000256" key="11">
    <source>
        <dbReference type="ARBA" id="ARBA00023303"/>
    </source>
</evidence>
<accession>A0A8S1AHX1</accession>
<feature type="transmembrane region" description="Helical" evidence="13">
    <location>
        <begin position="640"/>
        <end position="668"/>
    </location>
</feature>
<evidence type="ECO:0000313" key="15">
    <source>
        <dbReference type="EMBL" id="CAB3248849.1"/>
    </source>
</evidence>
<protein>
    <recommendedName>
        <fullName evidence="17">Sodium channel protein Nach</fullName>
    </recommendedName>
</protein>
<evidence type="ECO:0000256" key="4">
    <source>
        <dbReference type="ARBA" id="ARBA00022461"/>
    </source>
</evidence>
<evidence type="ECO:0000256" key="1">
    <source>
        <dbReference type="ARBA" id="ARBA00004141"/>
    </source>
</evidence>
<evidence type="ECO:0008006" key="17">
    <source>
        <dbReference type="Google" id="ProtNLM"/>
    </source>
</evidence>
<proteinExistence type="inferred from homology"/>
<evidence type="ECO:0000256" key="3">
    <source>
        <dbReference type="ARBA" id="ARBA00022448"/>
    </source>
</evidence>
<comment type="similarity">
    <text evidence="2 12">Belongs to the amiloride-sensitive sodium channel (TC 1.A.6) family.</text>
</comment>
<evidence type="ECO:0000256" key="8">
    <source>
        <dbReference type="ARBA" id="ARBA00023065"/>
    </source>
</evidence>
<keyword evidence="6 13" id="KW-1133">Transmembrane helix</keyword>
<evidence type="ECO:0000313" key="16">
    <source>
        <dbReference type="Proteomes" id="UP000494256"/>
    </source>
</evidence>
<dbReference type="Gene3D" id="2.60.470.10">
    <property type="entry name" value="Acid-sensing ion channels like domains"/>
    <property type="match status" value="1"/>
</dbReference>
<reference evidence="15 16" key="1">
    <citation type="submission" date="2020-04" db="EMBL/GenBank/DDBJ databases">
        <authorList>
            <person name="Wallbank WR R."/>
            <person name="Pardo Diaz C."/>
            <person name="Kozak K."/>
            <person name="Martin S."/>
            <person name="Jiggins C."/>
            <person name="Moest M."/>
            <person name="Warren A I."/>
            <person name="Byers J.R.P. K."/>
            <person name="Montejo-Kovacevich G."/>
            <person name="Yen C E."/>
        </authorList>
    </citation>
    <scope>NUCLEOTIDE SEQUENCE [LARGE SCALE GENOMIC DNA]</scope>
</reference>
<dbReference type="PANTHER" id="PTHR11690">
    <property type="entry name" value="AMILORIDE-SENSITIVE SODIUM CHANNEL-RELATED"/>
    <property type="match status" value="1"/>
</dbReference>
<dbReference type="PANTHER" id="PTHR11690:SF237">
    <property type="entry name" value="PICKPOCKET 16-RELATED"/>
    <property type="match status" value="1"/>
</dbReference>
<keyword evidence="10 12" id="KW-0739">Sodium transport</keyword>
<dbReference type="Gene3D" id="1.10.287.820">
    <property type="entry name" value="Acid-sensing ion channel domain"/>
    <property type="match status" value="1"/>
</dbReference>
<keyword evidence="3 12" id="KW-0813">Transport</keyword>
<dbReference type="Pfam" id="PF00858">
    <property type="entry name" value="ASC"/>
    <property type="match status" value="3"/>
</dbReference>
<dbReference type="Gene3D" id="1.10.287.770">
    <property type="entry name" value="YojJ-like"/>
    <property type="match status" value="1"/>
</dbReference>
<comment type="subcellular location">
    <subcellularLocation>
        <location evidence="1">Membrane</location>
        <topology evidence="1">Multi-pass membrane protein</topology>
    </subcellularLocation>
</comment>
<name>A0A8S1AHX1_ARCPL</name>
<keyword evidence="14" id="KW-0732">Signal</keyword>